<dbReference type="Proteomes" id="UP000070250">
    <property type="component" value="Chromosome"/>
</dbReference>
<dbReference type="OrthoDB" id="6005889at2"/>
<evidence type="ECO:0000313" key="1">
    <source>
        <dbReference type="EMBL" id="AMN45512.1"/>
    </source>
</evidence>
<gene>
    <name evidence="1" type="ORF">ACG33_00025</name>
</gene>
<evidence type="ECO:0000313" key="2">
    <source>
        <dbReference type="Proteomes" id="UP000070250"/>
    </source>
</evidence>
<sequence length="159" mass="17798">MTQYEILTSMVACIAALISLVTWSGQRKLQREANDLQRATSKLAKKQLEILLREDADKDKARLTLDVIKGGKSYRFRITNISVVDAYDVEMELLLDDPKYSPIIQSEYKEKFPAKKLAPGSAVILTAALHLGSPTAYNARLRWRNPDGSPGEDQIYAAL</sequence>
<accession>A0A127F4Z5</accession>
<reference evidence="1 2" key="1">
    <citation type="submission" date="2015-06" db="EMBL/GenBank/DDBJ databases">
        <title>A Comprehensive Approach to Explore the Metabolic and Phylogenetic Diversity of Bacterial Steroid Degradation in the Environment: Testosterone as an Example.</title>
        <authorList>
            <person name="Yang F.-C."/>
            <person name="Chen Y.-L."/>
            <person name="Yu C.-P."/>
            <person name="Tang S.-L."/>
            <person name="Wang P.-H."/>
            <person name="Ismail W."/>
            <person name="Wang C.-H."/>
            <person name="Yang C.-Y."/>
            <person name="Chiang Y.-R."/>
        </authorList>
    </citation>
    <scope>NUCLEOTIDE SEQUENCE [LARGE SCALE GENOMIC DNA]</scope>
    <source>
        <strain evidence="1 2">DSM 18526</strain>
    </source>
</reference>
<name>A0A127F4Z5_STEDE</name>
<dbReference type="STRING" id="465721.ACG33_00025"/>
<dbReference type="KEGG" id="sdf:ACG33_00025"/>
<dbReference type="RefSeq" id="WP_066917791.1">
    <property type="nucleotide sequence ID" value="NZ_CP011971.1"/>
</dbReference>
<proteinExistence type="predicted"/>
<dbReference type="EMBL" id="CP011971">
    <property type="protein sequence ID" value="AMN45512.1"/>
    <property type="molecule type" value="Genomic_DNA"/>
</dbReference>
<keyword evidence="2" id="KW-1185">Reference proteome</keyword>
<dbReference type="AlphaFoldDB" id="A0A127F4Z5"/>
<protein>
    <submittedName>
        <fullName evidence="1">Uncharacterized protein</fullName>
    </submittedName>
</protein>
<organism evidence="1 2">
    <name type="scientific">Steroidobacter denitrificans</name>
    <dbReference type="NCBI Taxonomy" id="465721"/>
    <lineage>
        <taxon>Bacteria</taxon>
        <taxon>Pseudomonadati</taxon>
        <taxon>Pseudomonadota</taxon>
        <taxon>Gammaproteobacteria</taxon>
        <taxon>Steroidobacterales</taxon>
        <taxon>Steroidobacteraceae</taxon>
        <taxon>Steroidobacter</taxon>
    </lineage>
</organism>